<evidence type="ECO:0000313" key="2">
    <source>
        <dbReference type="EMBL" id="SIR09865.1"/>
    </source>
</evidence>
<evidence type="ECO:0008006" key="4">
    <source>
        <dbReference type="Google" id="ProtNLM"/>
    </source>
</evidence>
<evidence type="ECO:0000313" key="3">
    <source>
        <dbReference type="Proteomes" id="UP000186308"/>
    </source>
</evidence>
<keyword evidence="3" id="KW-1185">Reference proteome</keyword>
<dbReference type="Proteomes" id="UP000186308">
    <property type="component" value="Unassembled WGS sequence"/>
</dbReference>
<organism evidence="2 3">
    <name type="scientific">Acidiphilium rubrum</name>
    <dbReference type="NCBI Taxonomy" id="526"/>
    <lineage>
        <taxon>Bacteria</taxon>
        <taxon>Pseudomonadati</taxon>
        <taxon>Pseudomonadota</taxon>
        <taxon>Alphaproteobacteria</taxon>
        <taxon>Acetobacterales</taxon>
        <taxon>Acidocellaceae</taxon>
        <taxon>Acidiphilium</taxon>
    </lineage>
</organism>
<dbReference type="PROSITE" id="PS51257">
    <property type="entry name" value="PROKAR_LIPOPROTEIN"/>
    <property type="match status" value="1"/>
</dbReference>
<dbReference type="AlphaFoldDB" id="A0A8G2CLV0"/>
<feature type="signal peptide" evidence="1">
    <location>
        <begin position="1"/>
        <end position="21"/>
    </location>
</feature>
<dbReference type="EMBL" id="FTNE01000015">
    <property type="protein sequence ID" value="SIR09865.1"/>
    <property type="molecule type" value="Genomic_DNA"/>
</dbReference>
<comment type="caution">
    <text evidence="2">The sequence shown here is derived from an EMBL/GenBank/DDBJ whole genome shotgun (WGS) entry which is preliminary data.</text>
</comment>
<reference evidence="2 3" key="1">
    <citation type="submission" date="2017-01" db="EMBL/GenBank/DDBJ databases">
        <authorList>
            <person name="Varghese N."/>
            <person name="Submissions S."/>
        </authorList>
    </citation>
    <scope>NUCLEOTIDE SEQUENCE [LARGE SCALE GENOMIC DNA]</scope>
    <source>
        <strain evidence="2 3">ATCC 35905</strain>
    </source>
</reference>
<dbReference type="RefSeq" id="WP_029311682.1">
    <property type="nucleotide sequence ID" value="NZ_DAOMCH010000003.1"/>
</dbReference>
<protein>
    <recommendedName>
        <fullName evidence="4">Lipoprotein</fullName>
    </recommendedName>
</protein>
<name>A0A8G2CLV0_ACIRU</name>
<evidence type="ECO:0000256" key="1">
    <source>
        <dbReference type="SAM" id="SignalP"/>
    </source>
</evidence>
<feature type="chain" id="PRO_5034499767" description="Lipoprotein" evidence="1">
    <location>
        <begin position="22"/>
        <end position="70"/>
    </location>
</feature>
<proteinExistence type="predicted"/>
<keyword evidence="1" id="KW-0732">Signal</keyword>
<accession>A0A8G2CLV0</accession>
<gene>
    <name evidence="2" type="ORF">SAMN05421828_11561</name>
</gene>
<sequence length="70" mass="7031">MTRIMLSILVMITLASCASGGSCDRSDANRTNLNSADGQQQVGTSGAGAVFDIGVAATMYGVCKLSNSAA</sequence>